<name>A0A0C3K3L7_9AGAM</name>
<dbReference type="GO" id="GO:0004674">
    <property type="term" value="F:protein serine/threonine kinase activity"/>
    <property type="evidence" value="ECO:0007669"/>
    <property type="project" value="TreeGrafter"/>
</dbReference>
<dbReference type="STRING" id="1051891.A0A0C3K3L7"/>
<dbReference type="SMART" id="SM00220">
    <property type="entry name" value="S_TKc"/>
    <property type="match status" value="1"/>
</dbReference>
<evidence type="ECO:0000259" key="1">
    <source>
        <dbReference type="PROSITE" id="PS50011"/>
    </source>
</evidence>
<dbReference type="PROSITE" id="PS50011">
    <property type="entry name" value="PROTEIN_KINASE_DOM"/>
    <property type="match status" value="1"/>
</dbReference>
<reference evidence="2 3" key="1">
    <citation type="submission" date="2014-04" db="EMBL/GenBank/DDBJ databases">
        <authorList>
            <consortium name="DOE Joint Genome Institute"/>
            <person name="Kuo A."/>
            <person name="Girlanda M."/>
            <person name="Perotto S."/>
            <person name="Kohler A."/>
            <person name="Nagy L.G."/>
            <person name="Floudas D."/>
            <person name="Copeland A."/>
            <person name="Barry K.W."/>
            <person name="Cichocki N."/>
            <person name="Veneault-Fourrey C."/>
            <person name="LaButti K."/>
            <person name="Lindquist E.A."/>
            <person name="Lipzen A."/>
            <person name="Lundell T."/>
            <person name="Morin E."/>
            <person name="Murat C."/>
            <person name="Sun H."/>
            <person name="Tunlid A."/>
            <person name="Henrissat B."/>
            <person name="Grigoriev I.V."/>
            <person name="Hibbett D.S."/>
            <person name="Martin F."/>
            <person name="Nordberg H.P."/>
            <person name="Cantor M.N."/>
            <person name="Hua S.X."/>
        </authorList>
    </citation>
    <scope>NUCLEOTIDE SEQUENCE [LARGE SCALE GENOMIC DNA]</scope>
    <source>
        <strain evidence="2 3">MUT 4182</strain>
    </source>
</reference>
<dbReference type="Gene3D" id="1.10.510.10">
    <property type="entry name" value="Transferase(Phosphotransferase) domain 1"/>
    <property type="match status" value="1"/>
</dbReference>
<evidence type="ECO:0000313" key="2">
    <source>
        <dbReference type="EMBL" id="KIO16008.1"/>
    </source>
</evidence>
<dbReference type="InterPro" id="IPR011009">
    <property type="entry name" value="Kinase-like_dom_sf"/>
</dbReference>
<dbReference type="SUPFAM" id="SSF56112">
    <property type="entry name" value="Protein kinase-like (PK-like)"/>
    <property type="match status" value="1"/>
</dbReference>
<dbReference type="InterPro" id="IPR001245">
    <property type="entry name" value="Ser-Thr/Tyr_kinase_cat_dom"/>
</dbReference>
<proteinExistence type="predicted"/>
<dbReference type="InterPro" id="IPR051681">
    <property type="entry name" value="Ser/Thr_Kinases-Pseudokinases"/>
</dbReference>
<dbReference type="AlphaFoldDB" id="A0A0C3K3L7"/>
<dbReference type="HOGENOM" id="CLU_000288_7_18_1"/>
<dbReference type="PIRSF" id="PIRSF000654">
    <property type="entry name" value="Integrin-linked_kinase"/>
    <property type="match status" value="1"/>
</dbReference>
<dbReference type="OrthoDB" id="346907at2759"/>
<dbReference type="GO" id="GO:0005524">
    <property type="term" value="F:ATP binding"/>
    <property type="evidence" value="ECO:0007669"/>
    <property type="project" value="InterPro"/>
</dbReference>
<dbReference type="Proteomes" id="UP000054248">
    <property type="component" value="Unassembled WGS sequence"/>
</dbReference>
<sequence length="253" mass="28798">MDAQRLERESHIWMTLNHCNIAPLLGVVISDELGLISPWYRNGNVRDYIYQHPEADRIKLVSDVACGLAYLHNRTPSVVHGDLKNDNVLITETGCAVIIDFGLSSIIEDDPTLNASFGTASVQGAGNTRWMAPELLMEEDATRSPSTDVYSFGCVALYIYTEEIPFKDISDHKIPFTMSRGRKPLKERDDYHRLSASSIEWLYDILVSCWDLKPSLRPSMATIEKEIKRHVPKRTSQEIIQYQQIYSTPAFFE</sequence>
<reference evidence="3" key="2">
    <citation type="submission" date="2015-01" db="EMBL/GenBank/DDBJ databases">
        <title>Evolutionary Origins and Diversification of the Mycorrhizal Mutualists.</title>
        <authorList>
            <consortium name="DOE Joint Genome Institute"/>
            <consortium name="Mycorrhizal Genomics Consortium"/>
            <person name="Kohler A."/>
            <person name="Kuo A."/>
            <person name="Nagy L.G."/>
            <person name="Floudas D."/>
            <person name="Copeland A."/>
            <person name="Barry K.W."/>
            <person name="Cichocki N."/>
            <person name="Veneault-Fourrey C."/>
            <person name="LaButti K."/>
            <person name="Lindquist E.A."/>
            <person name="Lipzen A."/>
            <person name="Lundell T."/>
            <person name="Morin E."/>
            <person name="Murat C."/>
            <person name="Riley R."/>
            <person name="Ohm R."/>
            <person name="Sun H."/>
            <person name="Tunlid A."/>
            <person name="Henrissat B."/>
            <person name="Grigoriev I.V."/>
            <person name="Hibbett D.S."/>
            <person name="Martin F."/>
        </authorList>
    </citation>
    <scope>NUCLEOTIDE SEQUENCE [LARGE SCALE GENOMIC DNA]</scope>
    <source>
        <strain evidence="3">MUT 4182</strain>
    </source>
</reference>
<evidence type="ECO:0000313" key="3">
    <source>
        <dbReference type="Proteomes" id="UP000054248"/>
    </source>
</evidence>
<keyword evidence="3" id="KW-1185">Reference proteome</keyword>
<organism evidence="2 3">
    <name type="scientific">Tulasnella calospora MUT 4182</name>
    <dbReference type="NCBI Taxonomy" id="1051891"/>
    <lineage>
        <taxon>Eukaryota</taxon>
        <taxon>Fungi</taxon>
        <taxon>Dikarya</taxon>
        <taxon>Basidiomycota</taxon>
        <taxon>Agaricomycotina</taxon>
        <taxon>Agaricomycetes</taxon>
        <taxon>Cantharellales</taxon>
        <taxon>Tulasnellaceae</taxon>
        <taxon>Tulasnella</taxon>
    </lineage>
</organism>
<protein>
    <recommendedName>
        <fullName evidence="1">Protein kinase domain-containing protein</fullName>
    </recommendedName>
</protein>
<feature type="domain" description="Protein kinase" evidence="1">
    <location>
        <begin position="1"/>
        <end position="240"/>
    </location>
</feature>
<dbReference type="InterPro" id="IPR000719">
    <property type="entry name" value="Prot_kinase_dom"/>
</dbReference>
<dbReference type="EMBL" id="KN823713">
    <property type="protein sequence ID" value="KIO16008.1"/>
    <property type="molecule type" value="Genomic_DNA"/>
</dbReference>
<dbReference type="PANTHER" id="PTHR44329">
    <property type="entry name" value="SERINE/THREONINE-PROTEIN KINASE TNNI3K-RELATED"/>
    <property type="match status" value="1"/>
</dbReference>
<dbReference type="Pfam" id="PF07714">
    <property type="entry name" value="PK_Tyr_Ser-Thr"/>
    <property type="match status" value="1"/>
</dbReference>
<dbReference type="PROSITE" id="PS00108">
    <property type="entry name" value="PROTEIN_KINASE_ST"/>
    <property type="match status" value="1"/>
</dbReference>
<gene>
    <name evidence="2" type="ORF">M407DRAFT_86518</name>
</gene>
<accession>A0A0C3K3L7</accession>
<dbReference type="InterPro" id="IPR008271">
    <property type="entry name" value="Ser/Thr_kinase_AS"/>
</dbReference>